<evidence type="ECO:0000313" key="1">
    <source>
        <dbReference type="EMBL" id="XCG48303.1"/>
    </source>
</evidence>
<name>A0AAU8CN08_9HYPH</name>
<dbReference type="SUPFAM" id="SSF55811">
    <property type="entry name" value="Nudix"/>
    <property type="match status" value="1"/>
</dbReference>
<dbReference type="Gene3D" id="3.90.79.10">
    <property type="entry name" value="Nucleoside Triphosphate Pyrophosphohydrolase"/>
    <property type="match status" value="1"/>
</dbReference>
<gene>
    <name evidence="1" type="ORF">ABVK50_24190</name>
</gene>
<protein>
    <recommendedName>
        <fullName evidence="2">Nudix hydrolase domain-containing protein</fullName>
    </recommendedName>
</protein>
<accession>A0AAU8CN08</accession>
<sequence>MITLDAGRDHFSYRVAGLAVEDGHVLLHSAAHESFWTLPGGHAELGEDSAATLCGKWPRKWDSPSR</sequence>
<dbReference type="RefSeq" id="WP_353644165.1">
    <property type="nucleotide sequence ID" value="NZ_CP159253.1"/>
</dbReference>
<reference evidence="1" key="1">
    <citation type="submission" date="2024-06" db="EMBL/GenBank/DDBJ databases">
        <title>Mesorhizobium karijinii sp. nov., a symbiont of the iconic Swainsona formosa from arid Australia.</title>
        <authorList>
            <person name="Hill Y.J."/>
            <person name="Watkin E.L.J."/>
            <person name="O'Hara G.W."/>
            <person name="Terpolilli J."/>
            <person name="Tye M.L."/>
            <person name="Kohlmeier M.G."/>
        </authorList>
    </citation>
    <scope>NUCLEOTIDE SEQUENCE</scope>
    <source>
        <strain evidence="1">WSM2240</strain>
    </source>
</reference>
<proteinExistence type="predicted"/>
<dbReference type="AlphaFoldDB" id="A0AAU8CN08"/>
<dbReference type="EMBL" id="CP159253">
    <property type="protein sequence ID" value="XCG48303.1"/>
    <property type="molecule type" value="Genomic_DNA"/>
</dbReference>
<dbReference type="InterPro" id="IPR015797">
    <property type="entry name" value="NUDIX_hydrolase-like_dom_sf"/>
</dbReference>
<evidence type="ECO:0008006" key="2">
    <source>
        <dbReference type="Google" id="ProtNLM"/>
    </source>
</evidence>
<organism evidence="1">
    <name type="scientific">Mesorhizobium sp. WSM2240</name>
    <dbReference type="NCBI Taxonomy" id="3228851"/>
    <lineage>
        <taxon>Bacteria</taxon>
        <taxon>Pseudomonadati</taxon>
        <taxon>Pseudomonadota</taxon>
        <taxon>Alphaproteobacteria</taxon>
        <taxon>Hyphomicrobiales</taxon>
        <taxon>Phyllobacteriaceae</taxon>
        <taxon>Mesorhizobium</taxon>
    </lineage>
</organism>